<sequence length="126" mass="14306">MRKYLFLLLPLFISGCPTGDRFNLYQVQSKIVDGKVCVFFNENDIVKNEYILNIAIWKQGGDDYVYEKSYAYNPVALEANKCVPGIGEFSFIAGEGYTVLVRTPLNSYRTEFSLWKKGEGGVLKPN</sequence>
<dbReference type="InterPro" id="IPR055903">
    <property type="entry name" value="DUF7480"/>
</dbReference>
<dbReference type="PROSITE" id="PS51257">
    <property type="entry name" value="PROKAR_LIPOPROTEIN"/>
    <property type="match status" value="1"/>
</dbReference>
<reference evidence="2" key="1">
    <citation type="submission" date="2016-05" db="EMBL/GenBank/DDBJ databases">
        <authorList>
            <person name="Cock P.J.A."/>
            <person name="Cock P.J.A."/>
        </authorList>
    </citation>
    <scope>NUCLEOTIDE SEQUENCE</scope>
    <source>
        <strain evidence="2">PWN146_assembly</strain>
    </source>
</reference>
<feature type="domain" description="DUF7480" evidence="1">
    <location>
        <begin position="25"/>
        <end position="110"/>
    </location>
</feature>
<dbReference type="EMBL" id="LT575490">
    <property type="protein sequence ID" value="SAY46252.1"/>
    <property type="molecule type" value="Genomic_DNA"/>
</dbReference>
<gene>
    <name evidence="2" type="ORF">PWN146_05018</name>
</gene>
<accession>A0A1C3HMJ4</accession>
<protein>
    <recommendedName>
        <fullName evidence="1">DUF7480 domain-containing protein</fullName>
    </recommendedName>
</protein>
<name>A0A1C3HMJ4_SERMA</name>
<evidence type="ECO:0000259" key="1">
    <source>
        <dbReference type="Pfam" id="PF24295"/>
    </source>
</evidence>
<dbReference type="InterPro" id="IPR054657">
    <property type="entry name" value="T6SS_periplasmic_put"/>
</dbReference>
<organism evidence="2">
    <name type="scientific">Serratia marcescens</name>
    <dbReference type="NCBI Taxonomy" id="615"/>
    <lineage>
        <taxon>Bacteria</taxon>
        <taxon>Pseudomonadati</taxon>
        <taxon>Pseudomonadota</taxon>
        <taxon>Gammaproteobacteria</taxon>
        <taxon>Enterobacterales</taxon>
        <taxon>Yersiniaceae</taxon>
        <taxon>Serratia</taxon>
    </lineage>
</organism>
<dbReference type="AlphaFoldDB" id="A0A1C3HMJ4"/>
<evidence type="ECO:0000313" key="2">
    <source>
        <dbReference type="EMBL" id="SAY46252.1"/>
    </source>
</evidence>
<proteinExistence type="predicted"/>
<dbReference type="NCBIfam" id="NF045617">
    <property type="entry name" value="mostly_LP"/>
    <property type="match status" value="1"/>
</dbReference>
<dbReference type="Pfam" id="PF24295">
    <property type="entry name" value="DUF7480"/>
    <property type="match status" value="1"/>
</dbReference>